<organism evidence="6 7">
    <name type="scientific">Candidatus Mucispirillum faecigallinarum</name>
    <dbReference type="NCBI Taxonomy" id="2838699"/>
    <lineage>
        <taxon>Bacteria</taxon>
        <taxon>Pseudomonadati</taxon>
        <taxon>Deferribacterota</taxon>
        <taxon>Deferribacteres</taxon>
        <taxon>Deferribacterales</taxon>
        <taxon>Mucispirillaceae</taxon>
        <taxon>Mucispirillum</taxon>
    </lineage>
</organism>
<dbReference type="EMBL" id="DXAQ01000036">
    <property type="protein sequence ID" value="HIZ88803.1"/>
    <property type="molecule type" value="Genomic_DNA"/>
</dbReference>
<sequence>MSNEKRQNEERMEDFESFFEESLQQYYPGAEVKGTIVEIKGDTALINFGYKTEGVAQLSELEGAKVGDEVELSIVKMNNDGVFLSKKAINAKGDWSAIKEKENSGEPVEVKITEFVNTDKVKGYRGKVGEIEAFIPENHIDIHLKDIDPAKFLHKTVLAKILKANGGKKQSVLVSPRQYLADEAKKLKNEFFEKYKVGDKIKGAVKTLKDYGAFISLGGIDGFLHKNEMSWGRVKNPAKFLAENDMVEVVILEIDKAANKVAVGMKQLQKDPWDDAAKNYPEGSTVKGTVVARKRAGYVVEIAPGIDGFVPNEEIGWLKNTKSTLNIKDVVEGRVTGYDNERKRVIMSVKDLIDNPWKTLKEEHPEGSIVKGTIKNITDFGLFVDFGSFLDGLVRKGDISWKEEPADLNEIYKVGDTIEAKILHIDEDKERISLGIKQLEANPWKEITKLLPQGKVVDVKILSVNKQGLEVELPLEMKGFIAVSDLDPAKASVDMYNVGDTVTATVIKADNKEKQVILSIKKYLQDSERRETKEYMKKMETSEDTGFGNIFMDKFNK</sequence>
<reference evidence="6" key="1">
    <citation type="journal article" date="2021" name="PeerJ">
        <title>Extensive microbial diversity within the chicken gut microbiome revealed by metagenomics and culture.</title>
        <authorList>
            <person name="Gilroy R."/>
            <person name="Ravi A."/>
            <person name="Getino M."/>
            <person name="Pursley I."/>
            <person name="Horton D.L."/>
            <person name="Alikhan N.F."/>
            <person name="Baker D."/>
            <person name="Gharbi K."/>
            <person name="Hall N."/>
            <person name="Watson M."/>
            <person name="Adriaenssens E.M."/>
            <person name="Foster-Nyarko E."/>
            <person name="Jarju S."/>
            <person name="Secka A."/>
            <person name="Antonio M."/>
            <person name="Oren A."/>
            <person name="Chaudhuri R.R."/>
            <person name="La Ragione R."/>
            <person name="Hildebrand F."/>
            <person name="Pallen M.J."/>
        </authorList>
    </citation>
    <scope>NUCLEOTIDE SEQUENCE</scope>
    <source>
        <strain evidence="6">ChiW4-1371</strain>
    </source>
</reference>
<evidence type="ECO:0000256" key="3">
    <source>
        <dbReference type="ARBA" id="ARBA00023274"/>
    </source>
</evidence>
<dbReference type="FunFam" id="2.40.50.140:FF:000103">
    <property type="entry name" value="protein RRP5 homolog"/>
    <property type="match status" value="1"/>
</dbReference>
<feature type="domain" description="S1 motif" evidence="5">
    <location>
        <begin position="283"/>
        <end position="350"/>
    </location>
</feature>
<keyword evidence="2" id="KW-0689">Ribosomal protein</keyword>
<feature type="domain" description="S1 motif" evidence="5">
    <location>
        <begin position="367"/>
        <end position="437"/>
    </location>
</feature>
<dbReference type="InterPro" id="IPR012340">
    <property type="entry name" value="NA-bd_OB-fold"/>
</dbReference>
<comment type="caution">
    <text evidence="6">The sequence shown here is derived from an EMBL/GenBank/DDBJ whole genome shotgun (WGS) entry which is preliminary data.</text>
</comment>
<dbReference type="CDD" id="cd05688">
    <property type="entry name" value="S1_RPS1_repeat_ec3"/>
    <property type="match status" value="1"/>
</dbReference>
<dbReference type="Pfam" id="PF00575">
    <property type="entry name" value="S1"/>
    <property type="match status" value="4"/>
</dbReference>
<dbReference type="InterPro" id="IPR035104">
    <property type="entry name" value="Ribosomal_protein_S1-like"/>
</dbReference>
<dbReference type="GO" id="GO:0003735">
    <property type="term" value="F:structural constituent of ribosome"/>
    <property type="evidence" value="ECO:0007669"/>
    <property type="project" value="TreeGrafter"/>
</dbReference>
<gene>
    <name evidence="6" type="ORF">H9804_02565</name>
</gene>
<dbReference type="SMART" id="SM00316">
    <property type="entry name" value="S1"/>
    <property type="match status" value="6"/>
</dbReference>
<dbReference type="InterPro" id="IPR003029">
    <property type="entry name" value="S1_domain"/>
</dbReference>
<reference evidence="6" key="2">
    <citation type="submission" date="2021-04" db="EMBL/GenBank/DDBJ databases">
        <authorList>
            <person name="Gilroy R."/>
        </authorList>
    </citation>
    <scope>NUCLEOTIDE SEQUENCE</scope>
    <source>
        <strain evidence="6">ChiW4-1371</strain>
    </source>
</reference>
<evidence type="ECO:0000313" key="7">
    <source>
        <dbReference type="Proteomes" id="UP000824176"/>
    </source>
</evidence>
<evidence type="ECO:0000256" key="2">
    <source>
        <dbReference type="ARBA" id="ARBA00022980"/>
    </source>
</evidence>
<dbReference type="Gene3D" id="2.40.50.140">
    <property type="entry name" value="Nucleic acid-binding proteins"/>
    <property type="match status" value="5"/>
</dbReference>
<dbReference type="PANTHER" id="PTHR10724:SF7">
    <property type="entry name" value="SMALL RIBOSOMAL SUBUNIT PROTEIN BS1C"/>
    <property type="match status" value="1"/>
</dbReference>
<dbReference type="SUPFAM" id="SSF50249">
    <property type="entry name" value="Nucleic acid-binding proteins"/>
    <property type="match status" value="5"/>
</dbReference>
<evidence type="ECO:0000256" key="1">
    <source>
        <dbReference type="ARBA" id="ARBA00006767"/>
    </source>
</evidence>
<comment type="function">
    <text evidence="4">Binds mRNA; thus facilitating recognition of the initiation point. It is needed to translate mRNA with a short Shine-Dalgarno (SD) purine-rich sequence.</text>
</comment>
<dbReference type="PRINTS" id="PR00681">
    <property type="entry name" value="RIBOSOMALS1"/>
</dbReference>
<dbReference type="InterPro" id="IPR050437">
    <property type="entry name" value="Ribos_protein_bS1-like"/>
</dbReference>
<keyword evidence="3" id="KW-0687">Ribonucleoprotein</keyword>
<proteinExistence type="inferred from homology"/>
<evidence type="ECO:0000313" key="6">
    <source>
        <dbReference type="EMBL" id="HIZ88803.1"/>
    </source>
</evidence>
<dbReference type="AlphaFoldDB" id="A0A9D2GRP6"/>
<protein>
    <submittedName>
        <fullName evidence="6">S1 RNA-binding domain-containing protein</fullName>
    </submittedName>
</protein>
<evidence type="ECO:0000259" key="5">
    <source>
        <dbReference type="PROSITE" id="PS50126"/>
    </source>
</evidence>
<name>A0A9D2GRP6_9BACT</name>
<feature type="domain" description="S1 motif" evidence="5">
    <location>
        <begin position="29"/>
        <end position="87"/>
    </location>
</feature>
<evidence type="ECO:0000256" key="4">
    <source>
        <dbReference type="ARBA" id="ARBA00025604"/>
    </source>
</evidence>
<feature type="domain" description="S1 motif" evidence="5">
    <location>
        <begin position="454"/>
        <end position="521"/>
    </location>
</feature>
<dbReference type="PROSITE" id="PS50126">
    <property type="entry name" value="S1"/>
    <property type="match status" value="5"/>
</dbReference>
<dbReference type="GO" id="GO:0006412">
    <property type="term" value="P:translation"/>
    <property type="evidence" value="ECO:0007669"/>
    <property type="project" value="TreeGrafter"/>
</dbReference>
<comment type="similarity">
    <text evidence="1">Belongs to the bacterial ribosomal protein bS1 family.</text>
</comment>
<dbReference type="Proteomes" id="UP000824176">
    <property type="component" value="Unassembled WGS sequence"/>
</dbReference>
<accession>A0A9D2GRP6</accession>
<dbReference type="GO" id="GO:0022627">
    <property type="term" value="C:cytosolic small ribosomal subunit"/>
    <property type="evidence" value="ECO:0007669"/>
    <property type="project" value="TreeGrafter"/>
</dbReference>
<dbReference type="PANTHER" id="PTHR10724">
    <property type="entry name" value="30S RIBOSOMAL PROTEIN S1"/>
    <property type="match status" value="1"/>
</dbReference>
<feature type="domain" description="S1 motif" evidence="5">
    <location>
        <begin position="198"/>
        <end position="266"/>
    </location>
</feature>
<dbReference type="GO" id="GO:0003729">
    <property type="term" value="F:mRNA binding"/>
    <property type="evidence" value="ECO:0007669"/>
    <property type="project" value="TreeGrafter"/>
</dbReference>